<evidence type="ECO:0000313" key="4">
    <source>
        <dbReference type="WBParaSite" id="SCUD_0001694901-mRNA-1"/>
    </source>
</evidence>
<reference evidence="2 3" key="2">
    <citation type="submission" date="2018-11" db="EMBL/GenBank/DDBJ databases">
        <authorList>
            <consortium name="Pathogen Informatics"/>
        </authorList>
    </citation>
    <scope>NUCLEOTIDE SEQUENCE [LARGE SCALE GENOMIC DNA]</scope>
    <source>
        <strain evidence="2">Dakar</strain>
        <strain evidence="3">Dakar, Senegal</strain>
    </source>
</reference>
<feature type="compositionally biased region" description="Low complexity" evidence="1">
    <location>
        <begin position="37"/>
        <end position="79"/>
    </location>
</feature>
<dbReference type="AlphaFoldDB" id="A0A183KPG5"/>
<dbReference type="Proteomes" id="UP000279833">
    <property type="component" value="Unassembled WGS sequence"/>
</dbReference>
<dbReference type="WBParaSite" id="SCUD_0001694901-mRNA-1">
    <property type="protein sequence ID" value="SCUD_0001694901-mRNA-1"/>
    <property type="gene ID" value="SCUD_0001694901"/>
</dbReference>
<organism evidence="4">
    <name type="scientific">Schistosoma curassoni</name>
    <dbReference type="NCBI Taxonomy" id="6186"/>
    <lineage>
        <taxon>Eukaryota</taxon>
        <taxon>Metazoa</taxon>
        <taxon>Spiralia</taxon>
        <taxon>Lophotrochozoa</taxon>
        <taxon>Platyhelminthes</taxon>
        <taxon>Trematoda</taxon>
        <taxon>Digenea</taxon>
        <taxon>Strigeidida</taxon>
        <taxon>Schistosomatoidea</taxon>
        <taxon>Schistosomatidae</taxon>
        <taxon>Schistosoma</taxon>
    </lineage>
</organism>
<sequence>MPLDLVCEDRESAADSTGSATSPFLNRSSSPNLFTDQNESLINSQQNNSNLYSNNNGSVQNGSLSLSNHPLQSSSSASLTPNPIPHLQESCLFNSDSLNIMQTFNRTNNNSNSVSTVENFKTILSNEFEHNQIINSKNIGITADSSKLNFGLNGSMSSSSTSSMGSTSPNAQVVSFFCVKILTDS</sequence>
<evidence type="ECO:0000256" key="1">
    <source>
        <dbReference type="SAM" id="MobiDB-lite"/>
    </source>
</evidence>
<dbReference type="STRING" id="6186.A0A183KPG5"/>
<keyword evidence="3" id="KW-1185">Reference proteome</keyword>
<name>A0A183KPG5_9TREM</name>
<evidence type="ECO:0000313" key="2">
    <source>
        <dbReference type="EMBL" id="VDP62520.1"/>
    </source>
</evidence>
<dbReference type="EMBL" id="UZAK01039227">
    <property type="protein sequence ID" value="VDP62520.1"/>
    <property type="molecule type" value="Genomic_DNA"/>
</dbReference>
<feature type="region of interest" description="Disordered" evidence="1">
    <location>
        <begin position="1"/>
        <end position="80"/>
    </location>
</feature>
<accession>A0A183KPG5</accession>
<feature type="compositionally biased region" description="Polar residues" evidence="1">
    <location>
        <begin position="14"/>
        <end position="36"/>
    </location>
</feature>
<reference evidence="4" key="1">
    <citation type="submission" date="2016-06" db="UniProtKB">
        <authorList>
            <consortium name="WormBaseParasite"/>
        </authorList>
    </citation>
    <scope>IDENTIFICATION</scope>
</reference>
<protein>
    <submittedName>
        <fullName evidence="2 4">Uncharacterized protein</fullName>
    </submittedName>
</protein>
<evidence type="ECO:0000313" key="3">
    <source>
        <dbReference type="Proteomes" id="UP000279833"/>
    </source>
</evidence>
<proteinExistence type="predicted"/>
<gene>
    <name evidence="2" type="ORF">SCUD_LOCUS16946</name>
</gene>